<evidence type="ECO:0000313" key="2">
    <source>
        <dbReference type="Proteomes" id="UP000276133"/>
    </source>
</evidence>
<name>A0A3M7S6M5_BRAPC</name>
<sequence length="68" mass="8077">MLLRTDLVRSDEQKLASVLCMTYDKTNFVEKKYQLHKDSHWIQFYNKQNLSSDILKGLIVFILNLSKN</sequence>
<comment type="caution">
    <text evidence="1">The sequence shown here is derived from an EMBL/GenBank/DDBJ whole genome shotgun (WGS) entry which is preliminary data.</text>
</comment>
<keyword evidence="2" id="KW-1185">Reference proteome</keyword>
<accession>A0A3M7S6M5</accession>
<protein>
    <submittedName>
        <fullName evidence="1">Uncharacterized protein</fullName>
    </submittedName>
</protein>
<dbReference type="AlphaFoldDB" id="A0A3M7S6M5"/>
<reference evidence="1 2" key="1">
    <citation type="journal article" date="2018" name="Sci. Rep.">
        <title>Genomic signatures of local adaptation to the degree of environmental predictability in rotifers.</title>
        <authorList>
            <person name="Franch-Gras L."/>
            <person name="Hahn C."/>
            <person name="Garcia-Roger E.M."/>
            <person name="Carmona M.J."/>
            <person name="Serra M."/>
            <person name="Gomez A."/>
        </authorList>
    </citation>
    <scope>NUCLEOTIDE SEQUENCE [LARGE SCALE GENOMIC DNA]</scope>
    <source>
        <strain evidence="1">HYR1</strain>
    </source>
</reference>
<dbReference type="Proteomes" id="UP000276133">
    <property type="component" value="Unassembled WGS sequence"/>
</dbReference>
<organism evidence="1 2">
    <name type="scientific">Brachionus plicatilis</name>
    <name type="common">Marine rotifer</name>
    <name type="synonym">Brachionus muelleri</name>
    <dbReference type="NCBI Taxonomy" id="10195"/>
    <lineage>
        <taxon>Eukaryota</taxon>
        <taxon>Metazoa</taxon>
        <taxon>Spiralia</taxon>
        <taxon>Gnathifera</taxon>
        <taxon>Rotifera</taxon>
        <taxon>Eurotatoria</taxon>
        <taxon>Monogononta</taxon>
        <taxon>Pseudotrocha</taxon>
        <taxon>Ploima</taxon>
        <taxon>Brachionidae</taxon>
        <taxon>Brachionus</taxon>
    </lineage>
</organism>
<evidence type="ECO:0000313" key="1">
    <source>
        <dbReference type="EMBL" id="RNA31446.1"/>
    </source>
</evidence>
<dbReference type="EMBL" id="REGN01001941">
    <property type="protein sequence ID" value="RNA31446.1"/>
    <property type="molecule type" value="Genomic_DNA"/>
</dbReference>
<proteinExistence type="predicted"/>
<gene>
    <name evidence="1" type="ORF">BpHYR1_010615</name>
</gene>